<feature type="non-terminal residue" evidence="3">
    <location>
        <position position="1"/>
    </location>
</feature>
<sequence>MTWTRLLLLFPLIVSLRASLKKYDDNFVLKFINRSQSLDITEECRRSLGKVHDFLLDHDTLETQSIQYFLSFGKGPSNLFLSRDQDRWIYQGYECLMSSGETVYSKSEYPFHFCYAREDEDSDVDAYGVCVPSPCGDDHVQLLKEWRLMTKPEESSLPMDFTECIRSRHEKQWFEKFVPLFDFAFNVFLIMLVIMATIFTICEEENIKSTSAGILLAFSAKKNLRRLVQLPKDPQSCITCMIGMRFLSMVVDACRTL</sequence>
<reference evidence="3" key="1">
    <citation type="submission" date="2021-06" db="EMBL/GenBank/DDBJ databases">
        <title>Parelaphostrongylus tenuis whole genome reference sequence.</title>
        <authorList>
            <person name="Garwood T.J."/>
            <person name="Larsen P.A."/>
            <person name="Fountain-Jones N.M."/>
            <person name="Garbe J.R."/>
            <person name="Macchietto M.G."/>
            <person name="Kania S.A."/>
            <person name="Gerhold R.W."/>
            <person name="Richards J.E."/>
            <person name="Wolf T.M."/>
        </authorList>
    </citation>
    <scope>NUCLEOTIDE SEQUENCE</scope>
    <source>
        <strain evidence="3">MNPRO001-30</strain>
        <tissue evidence="3">Meninges</tissue>
    </source>
</reference>
<keyword evidence="1" id="KW-0472">Membrane</keyword>
<dbReference type="Proteomes" id="UP001196413">
    <property type="component" value="Unassembled WGS sequence"/>
</dbReference>
<feature type="transmembrane region" description="Helical" evidence="1">
    <location>
        <begin position="183"/>
        <end position="202"/>
    </location>
</feature>
<organism evidence="3 4">
    <name type="scientific">Parelaphostrongylus tenuis</name>
    <name type="common">Meningeal worm</name>
    <dbReference type="NCBI Taxonomy" id="148309"/>
    <lineage>
        <taxon>Eukaryota</taxon>
        <taxon>Metazoa</taxon>
        <taxon>Ecdysozoa</taxon>
        <taxon>Nematoda</taxon>
        <taxon>Chromadorea</taxon>
        <taxon>Rhabditida</taxon>
        <taxon>Rhabditina</taxon>
        <taxon>Rhabditomorpha</taxon>
        <taxon>Strongyloidea</taxon>
        <taxon>Metastrongylidae</taxon>
        <taxon>Parelaphostrongylus</taxon>
    </lineage>
</organism>
<evidence type="ECO:0000313" key="4">
    <source>
        <dbReference type="Proteomes" id="UP001196413"/>
    </source>
</evidence>
<keyword evidence="2" id="KW-0732">Signal</keyword>
<dbReference type="EMBL" id="JAHQIW010001051">
    <property type="protein sequence ID" value="KAJ1351337.1"/>
    <property type="molecule type" value="Genomic_DNA"/>
</dbReference>
<evidence type="ECO:0000256" key="2">
    <source>
        <dbReference type="SAM" id="SignalP"/>
    </source>
</evidence>
<dbReference type="InterPro" id="IPR052728">
    <property type="entry name" value="O2_lipid_transport_reg"/>
</dbReference>
<accession>A0AAD5MM22</accession>
<dbReference type="PANTHER" id="PTHR11161:SF70">
    <property type="entry name" value="ACYLTRANSFERASE 3 DOMAIN-CONTAINING PROTEIN"/>
    <property type="match status" value="1"/>
</dbReference>
<proteinExistence type="predicted"/>
<keyword evidence="1" id="KW-0812">Transmembrane</keyword>
<dbReference type="PANTHER" id="PTHR11161">
    <property type="entry name" value="O-ACYLTRANSFERASE"/>
    <property type="match status" value="1"/>
</dbReference>
<evidence type="ECO:0000313" key="3">
    <source>
        <dbReference type="EMBL" id="KAJ1351337.1"/>
    </source>
</evidence>
<gene>
    <name evidence="3" type="ORF">KIN20_007323</name>
</gene>
<evidence type="ECO:0000256" key="1">
    <source>
        <dbReference type="SAM" id="Phobius"/>
    </source>
</evidence>
<feature type="chain" id="PRO_5041943330" evidence="2">
    <location>
        <begin position="19"/>
        <end position="257"/>
    </location>
</feature>
<protein>
    <submittedName>
        <fullName evidence="3">Uncharacterized protein</fullName>
    </submittedName>
</protein>
<feature type="signal peptide" evidence="2">
    <location>
        <begin position="1"/>
        <end position="18"/>
    </location>
</feature>
<name>A0AAD5MM22_PARTN</name>
<dbReference type="AlphaFoldDB" id="A0AAD5MM22"/>
<keyword evidence="1" id="KW-1133">Transmembrane helix</keyword>
<keyword evidence="4" id="KW-1185">Reference proteome</keyword>
<comment type="caution">
    <text evidence="3">The sequence shown here is derived from an EMBL/GenBank/DDBJ whole genome shotgun (WGS) entry which is preliminary data.</text>
</comment>